<feature type="transmembrane region" description="Helical" evidence="1">
    <location>
        <begin position="176"/>
        <end position="197"/>
    </location>
</feature>
<gene>
    <name evidence="2" type="ORF">BFC18_11530</name>
</gene>
<comment type="caution">
    <text evidence="2">The sequence shown here is derived from an EMBL/GenBank/DDBJ whole genome shotgun (WGS) entry which is preliminary data.</text>
</comment>
<keyword evidence="1" id="KW-0812">Transmembrane</keyword>
<evidence type="ECO:0008006" key="4">
    <source>
        <dbReference type="Google" id="ProtNLM"/>
    </source>
</evidence>
<keyword evidence="3" id="KW-1185">Reference proteome</keyword>
<keyword evidence="1" id="KW-1133">Transmembrane helix</keyword>
<dbReference type="RefSeq" id="WP_070125505.1">
    <property type="nucleotide sequence ID" value="NZ_MDHN01000024.1"/>
</dbReference>
<dbReference type="PANTHER" id="PTHR40115">
    <property type="entry name" value="INNER MEMBRANE PROTEIN WITH PEPSY TM HELIX"/>
    <property type="match status" value="1"/>
</dbReference>
<dbReference type="PANTHER" id="PTHR40115:SF1">
    <property type="entry name" value="INNER MEMBRANE PROTEIN WITH PEPSY TM HELIX"/>
    <property type="match status" value="1"/>
</dbReference>
<protein>
    <recommendedName>
        <fullName evidence="4">Peptidase</fullName>
    </recommendedName>
</protein>
<reference evidence="2 3" key="1">
    <citation type="submission" date="2016-08" db="EMBL/GenBank/DDBJ databases">
        <authorList>
            <person name="Seilhamer J.J."/>
        </authorList>
    </citation>
    <scope>NUCLEOTIDE SEQUENCE [LARGE SCALE GENOMIC DNA]</scope>
    <source>
        <strain evidence="2 3">KCTC 42603</strain>
    </source>
</reference>
<keyword evidence="1" id="KW-0472">Membrane</keyword>
<proteinExistence type="predicted"/>
<dbReference type="STRING" id="1656094.BFC18_11530"/>
<accession>A0A1E7ZBG6</accession>
<sequence>MRFSLGSARQWHWISAAICMVGMLMFAITGITLNHAADIDAVPQLTNIEKTVPDDQLALLDSMEEGPVTLPRSLRNWLSDNGIAPPSDKEGEWDGVELYVSWPGPGQDHWLSIDAEMGELVYEGTDRGWIAYFNDLHKGRNTGGVWSWFIDIFSAVVIIFTITGLQLLLKQAPHKASTWPVTAMGLLIPVFIMLVFIH</sequence>
<organism evidence="2 3">
    <name type="scientific">Alteromonas confluentis</name>
    <dbReference type="NCBI Taxonomy" id="1656094"/>
    <lineage>
        <taxon>Bacteria</taxon>
        <taxon>Pseudomonadati</taxon>
        <taxon>Pseudomonadota</taxon>
        <taxon>Gammaproteobacteria</taxon>
        <taxon>Alteromonadales</taxon>
        <taxon>Alteromonadaceae</taxon>
        <taxon>Alteromonas/Salinimonas group</taxon>
        <taxon>Alteromonas</taxon>
    </lineage>
</organism>
<dbReference type="Proteomes" id="UP000175691">
    <property type="component" value="Unassembled WGS sequence"/>
</dbReference>
<evidence type="ECO:0000313" key="2">
    <source>
        <dbReference type="EMBL" id="OFC70801.1"/>
    </source>
</evidence>
<dbReference type="InterPro" id="IPR032307">
    <property type="entry name" value="PepSY_TM-like_2"/>
</dbReference>
<dbReference type="EMBL" id="MDHN01000024">
    <property type="protein sequence ID" value="OFC70801.1"/>
    <property type="molecule type" value="Genomic_DNA"/>
</dbReference>
<name>A0A1E7ZBG6_9ALTE</name>
<dbReference type="AlphaFoldDB" id="A0A1E7ZBG6"/>
<feature type="transmembrane region" description="Helical" evidence="1">
    <location>
        <begin position="12"/>
        <end position="33"/>
    </location>
</feature>
<dbReference type="Pfam" id="PF16357">
    <property type="entry name" value="PepSY_TM_like_2"/>
    <property type="match status" value="1"/>
</dbReference>
<feature type="transmembrane region" description="Helical" evidence="1">
    <location>
        <begin position="145"/>
        <end position="169"/>
    </location>
</feature>
<evidence type="ECO:0000313" key="3">
    <source>
        <dbReference type="Proteomes" id="UP000175691"/>
    </source>
</evidence>
<dbReference type="OrthoDB" id="27171at2"/>
<evidence type="ECO:0000256" key="1">
    <source>
        <dbReference type="SAM" id="Phobius"/>
    </source>
</evidence>